<evidence type="ECO:0000313" key="1">
    <source>
        <dbReference type="EMBL" id="GAG21588.1"/>
    </source>
</evidence>
<gene>
    <name evidence="1" type="ORF">S01H1_47444</name>
</gene>
<organism evidence="1">
    <name type="scientific">marine sediment metagenome</name>
    <dbReference type="NCBI Taxonomy" id="412755"/>
    <lineage>
        <taxon>unclassified sequences</taxon>
        <taxon>metagenomes</taxon>
        <taxon>ecological metagenomes</taxon>
    </lineage>
</organism>
<reference evidence="1" key="1">
    <citation type="journal article" date="2014" name="Front. Microbiol.">
        <title>High frequency of phylogenetically diverse reductive dehalogenase-homologous genes in deep subseafloor sedimentary metagenomes.</title>
        <authorList>
            <person name="Kawai M."/>
            <person name="Futagami T."/>
            <person name="Toyoda A."/>
            <person name="Takaki Y."/>
            <person name="Nishi S."/>
            <person name="Hori S."/>
            <person name="Arai W."/>
            <person name="Tsubouchi T."/>
            <person name="Morono Y."/>
            <person name="Uchiyama I."/>
            <person name="Ito T."/>
            <person name="Fujiyama A."/>
            <person name="Inagaki F."/>
            <person name="Takami H."/>
        </authorList>
    </citation>
    <scope>NUCLEOTIDE SEQUENCE</scope>
    <source>
        <strain evidence="1">Expedition CK06-06</strain>
    </source>
</reference>
<dbReference type="EMBL" id="BARS01030418">
    <property type="protein sequence ID" value="GAG21588.1"/>
    <property type="molecule type" value="Genomic_DNA"/>
</dbReference>
<protein>
    <recommendedName>
        <fullName evidence="2">C4-type zinc ribbon domain-containing protein</fullName>
    </recommendedName>
</protein>
<proteinExistence type="predicted"/>
<dbReference type="Gene3D" id="1.10.287.1490">
    <property type="match status" value="1"/>
</dbReference>
<feature type="non-terminal residue" evidence="1">
    <location>
        <position position="1"/>
    </location>
</feature>
<comment type="caution">
    <text evidence="1">The sequence shown here is derived from an EMBL/GenBank/DDBJ whole genome shotgun (WGS) entry which is preliminary data.</text>
</comment>
<accession>X0WAI5</accession>
<sequence length="53" mass="5747">ELRAKKAGMALSLVKDGICQTCRVTVPTYKARMVESRRGIVTCEGCGRILYGG</sequence>
<name>X0WAI5_9ZZZZ</name>
<dbReference type="AlphaFoldDB" id="X0WAI5"/>
<evidence type="ECO:0008006" key="2">
    <source>
        <dbReference type="Google" id="ProtNLM"/>
    </source>
</evidence>